<name>A0A8X7NVV9_BRACI</name>
<evidence type="ECO:0000313" key="2">
    <source>
        <dbReference type="Proteomes" id="UP000886595"/>
    </source>
</evidence>
<comment type="caution">
    <text evidence="1">The sequence shown here is derived from an EMBL/GenBank/DDBJ whole genome shotgun (WGS) entry which is preliminary data.</text>
</comment>
<dbReference type="InterPro" id="IPR044656">
    <property type="entry name" value="HSP14.7/HSP23.5/HSP23.6-like"/>
</dbReference>
<organism evidence="1 2">
    <name type="scientific">Brassica carinata</name>
    <name type="common">Ethiopian mustard</name>
    <name type="synonym">Abyssinian cabbage</name>
    <dbReference type="NCBI Taxonomy" id="52824"/>
    <lineage>
        <taxon>Eukaryota</taxon>
        <taxon>Viridiplantae</taxon>
        <taxon>Streptophyta</taxon>
        <taxon>Embryophyta</taxon>
        <taxon>Tracheophyta</taxon>
        <taxon>Spermatophyta</taxon>
        <taxon>Magnoliopsida</taxon>
        <taxon>eudicotyledons</taxon>
        <taxon>Gunneridae</taxon>
        <taxon>Pentapetalae</taxon>
        <taxon>rosids</taxon>
        <taxon>malvids</taxon>
        <taxon>Brassicales</taxon>
        <taxon>Brassicaceae</taxon>
        <taxon>Brassiceae</taxon>
        <taxon>Brassica</taxon>
    </lineage>
</organism>
<dbReference type="SUPFAM" id="SSF49764">
    <property type="entry name" value="HSP20-like chaperones"/>
    <property type="match status" value="1"/>
</dbReference>
<accession>A0A8X7NVV9</accession>
<dbReference type="Proteomes" id="UP000886595">
    <property type="component" value="Unassembled WGS sequence"/>
</dbReference>
<evidence type="ECO:0008006" key="3">
    <source>
        <dbReference type="Google" id="ProtNLM"/>
    </source>
</evidence>
<dbReference type="AlphaFoldDB" id="A0A8X7NVV9"/>
<sequence>MKRVFGTMAYESKQLESGSLYVRLDMPGVPKDNFNVSVSSGRVKVTGQAPAVSHDSDGRFYSGDVAMLLLLTFLAVRSKLSSRMVSFASSSLPFDVKNSFAFEIICLPWWTPVMSLL</sequence>
<reference evidence="1 2" key="1">
    <citation type="submission" date="2020-02" db="EMBL/GenBank/DDBJ databases">
        <authorList>
            <person name="Ma Q."/>
            <person name="Huang Y."/>
            <person name="Song X."/>
            <person name="Pei D."/>
        </authorList>
    </citation>
    <scope>NUCLEOTIDE SEQUENCE [LARGE SCALE GENOMIC DNA]</scope>
    <source>
        <strain evidence="1">Sxm20200214</strain>
        <tissue evidence="1">Leaf</tissue>
    </source>
</reference>
<dbReference type="InterPro" id="IPR008978">
    <property type="entry name" value="HSP20-like_chaperone"/>
</dbReference>
<dbReference type="OrthoDB" id="1431247at2759"/>
<protein>
    <recommendedName>
        <fullName evidence="3">SHSP domain-containing protein</fullName>
    </recommendedName>
</protein>
<evidence type="ECO:0000313" key="1">
    <source>
        <dbReference type="EMBL" id="KAG2239068.1"/>
    </source>
</evidence>
<dbReference type="PANTHER" id="PTHR46991:SF23">
    <property type="entry name" value="SHSP DOMAIN-CONTAINING PROTEIN"/>
    <property type="match status" value="1"/>
</dbReference>
<dbReference type="PANTHER" id="PTHR46991">
    <property type="entry name" value="23.5 KDA HEAT SHOCK PROTEIN, MITOCHONDRIAL"/>
    <property type="match status" value="1"/>
</dbReference>
<keyword evidence="2" id="KW-1185">Reference proteome</keyword>
<dbReference type="CDD" id="cd00298">
    <property type="entry name" value="ACD_sHsps_p23-like"/>
    <property type="match status" value="1"/>
</dbReference>
<proteinExistence type="predicted"/>
<gene>
    <name evidence="1" type="ORF">Bca52824_089928</name>
</gene>
<dbReference type="EMBL" id="JAAMPC010001604">
    <property type="protein sequence ID" value="KAG2239068.1"/>
    <property type="molecule type" value="Genomic_DNA"/>
</dbReference>